<evidence type="ECO:0000256" key="6">
    <source>
        <dbReference type="ARBA" id="ARBA00022989"/>
    </source>
</evidence>
<protein>
    <submittedName>
        <fullName evidence="11">Sodium/hydrogen antiporter</fullName>
    </submittedName>
</protein>
<evidence type="ECO:0000256" key="9">
    <source>
        <dbReference type="SAM" id="Phobius"/>
    </source>
</evidence>
<keyword evidence="7" id="KW-0406">Ion transport</keyword>
<evidence type="ECO:0000256" key="1">
    <source>
        <dbReference type="ARBA" id="ARBA00004141"/>
    </source>
</evidence>
<feature type="transmembrane region" description="Helical" evidence="9">
    <location>
        <begin position="194"/>
        <end position="217"/>
    </location>
</feature>
<gene>
    <name evidence="11" type="primary">kefC_1</name>
    <name evidence="11" type="ORF">NCTC13316_01644</name>
</gene>
<dbReference type="InterPro" id="IPR038770">
    <property type="entry name" value="Na+/solute_symporter_sf"/>
</dbReference>
<evidence type="ECO:0000256" key="8">
    <source>
        <dbReference type="ARBA" id="ARBA00023136"/>
    </source>
</evidence>
<dbReference type="Pfam" id="PF00999">
    <property type="entry name" value="Na_H_Exchanger"/>
    <property type="match status" value="1"/>
</dbReference>
<dbReference type="PANTHER" id="PTHR42751:SF3">
    <property type="entry name" value="SODIUM_GLUTAMATE SYMPORTER"/>
    <property type="match status" value="1"/>
</dbReference>
<name>A0A378JMY1_9GAMM</name>
<proteinExistence type="inferred from homology"/>
<feature type="domain" description="Cation/H+ exchanger transmembrane" evidence="10">
    <location>
        <begin position="35"/>
        <end position="382"/>
    </location>
</feature>
<feature type="transmembrane region" description="Helical" evidence="9">
    <location>
        <begin position="370"/>
        <end position="392"/>
    </location>
</feature>
<evidence type="ECO:0000256" key="4">
    <source>
        <dbReference type="ARBA" id="ARBA00022449"/>
    </source>
</evidence>
<feature type="transmembrane region" description="Helical" evidence="9">
    <location>
        <begin position="20"/>
        <end position="39"/>
    </location>
</feature>
<feature type="transmembrane region" description="Helical" evidence="9">
    <location>
        <begin position="162"/>
        <end position="182"/>
    </location>
</feature>
<keyword evidence="12" id="KW-1185">Reference proteome</keyword>
<keyword evidence="5 9" id="KW-0812">Transmembrane</keyword>
<keyword evidence="6 9" id="KW-1133">Transmembrane helix</keyword>
<organism evidence="11 12">
    <name type="scientific">Legionella busanensis</name>
    <dbReference type="NCBI Taxonomy" id="190655"/>
    <lineage>
        <taxon>Bacteria</taxon>
        <taxon>Pseudomonadati</taxon>
        <taxon>Pseudomonadota</taxon>
        <taxon>Gammaproteobacteria</taxon>
        <taxon>Legionellales</taxon>
        <taxon>Legionellaceae</taxon>
        <taxon>Legionella</taxon>
    </lineage>
</organism>
<evidence type="ECO:0000313" key="11">
    <source>
        <dbReference type="EMBL" id="STX51549.1"/>
    </source>
</evidence>
<accession>A0A378JMY1</accession>
<feature type="transmembrane region" description="Helical" evidence="9">
    <location>
        <begin position="101"/>
        <end position="124"/>
    </location>
</feature>
<evidence type="ECO:0000313" key="12">
    <source>
        <dbReference type="Proteomes" id="UP000254794"/>
    </source>
</evidence>
<reference evidence="11 12" key="1">
    <citation type="submission" date="2018-06" db="EMBL/GenBank/DDBJ databases">
        <authorList>
            <consortium name="Pathogen Informatics"/>
            <person name="Doyle S."/>
        </authorList>
    </citation>
    <scope>NUCLEOTIDE SEQUENCE [LARGE SCALE GENOMIC DNA]</scope>
    <source>
        <strain evidence="11 12">NCTC13316</strain>
    </source>
</reference>
<feature type="transmembrane region" description="Helical" evidence="9">
    <location>
        <begin position="229"/>
        <end position="248"/>
    </location>
</feature>
<evidence type="ECO:0000256" key="5">
    <source>
        <dbReference type="ARBA" id="ARBA00022692"/>
    </source>
</evidence>
<keyword evidence="3" id="KW-0813">Transport</keyword>
<feature type="transmembrane region" description="Helical" evidence="9">
    <location>
        <begin position="130"/>
        <end position="150"/>
    </location>
</feature>
<keyword evidence="4" id="KW-0050">Antiport</keyword>
<dbReference type="InterPro" id="IPR006153">
    <property type="entry name" value="Cation/H_exchanger_TM"/>
</dbReference>
<dbReference type="AlphaFoldDB" id="A0A378JMY1"/>
<comment type="similarity">
    <text evidence="2">Belongs to the monovalent cation:proton antiporter 2 (CPA2) transporter (TC 2.A.37) family.</text>
</comment>
<dbReference type="GO" id="GO:1902600">
    <property type="term" value="P:proton transmembrane transport"/>
    <property type="evidence" value="ECO:0007669"/>
    <property type="project" value="InterPro"/>
</dbReference>
<keyword evidence="8 9" id="KW-0472">Membrane</keyword>
<sequence length="403" mass="43641">MAISPLNSLNSDLTMDTGSVFYTIFLIFAGAAVFSTLVLYTRQSLLVAYILLGAALGPWGLKLVTDVTVVQQVGDIGIVFLLFLLGLHLQPQNLVHMLKKITGIAIISSALFAVIAFCIGRWFGLSVGESWVLGATMMFSSTIIGLKLLPTTILHHQHTGEVMISVLLMQDVIAIIVLILINGAQGDGLSLNDFILVGFALPSLTLLAFAVERYVLVKLLARFDRTQEYVFLLSIGWCLALSFIAEQIGLSEDIGAFVAGVALASSPISLYIAESLKPLRDFFLVMFFFSIGATFNFSFVAQVIIPACLLALLVLVLKPLVFQYLLVKSGEKKPIAREVGLRLGQASEFSLLVASIALGTNLISEVASNLIQATTILTFIVSSYLVVLKYPTPIALSDKMRKD</sequence>
<dbReference type="EMBL" id="UGOD01000001">
    <property type="protein sequence ID" value="STX51549.1"/>
    <property type="molecule type" value="Genomic_DNA"/>
</dbReference>
<feature type="transmembrane region" description="Helical" evidence="9">
    <location>
        <begin position="46"/>
        <end position="64"/>
    </location>
</feature>
<evidence type="ECO:0000256" key="7">
    <source>
        <dbReference type="ARBA" id="ARBA00023065"/>
    </source>
</evidence>
<dbReference type="GO" id="GO:0016020">
    <property type="term" value="C:membrane"/>
    <property type="evidence" value="ECO:0007669"/>
    <property type="project" value="UniProtKB-SubCell"/>
</dbReference>
<dbReference type="Gene3D" id="1.20.1530.20">
    <property type="match status" value="1"/>
</dbReference>
<feature type="transmembrane region" description="Helical" evidence="9">
    <location>
        <begin position="303"/>
        <end position="327"/>
    </location>
</feature>
<feature type="transmembrane region" description="Helical" evidence="9">
    <location>
        <begin position="254"/>
        <end position="272"/>
    </location>
</feature>
<dbReference type="Proteomes" id="UP000254794">
    <property type="component" value="Unassembled WGS sequence"/>
</dbReference>
<feature type="transmembrane region" description="Helical" evidence="9">
    <location>
        <begin position="70"/>
        <end position="89"/>
    </location>
</feature>
<dbReference type="PANTHER" id="PTHR42751">
    <property type="entry name" value="SODIUM/HYDROGEN EXCHANGER FAMILY/TRKA DOMAIN PROTEIN"/>
    <property type="match status" value="1"/>
</dbReference>
<dbReference type="GO" id="GO:0015297">
    <property type="term" value="F:antiporter activity"/>
    <property type="evidence" value="ECO:0007669"/>
    <property type="project" value="UniProtKB-KW"/>
</dbReference>
<evidence type="ECO:0000256" key="2">
    <source>
        <dbReference type="ARBA" id="ARBA00005551"/>
    </source>
</evidence>
<comment type="subcellular location">
    <subcellularLocation>
        <location evidence="1">Membrane</location>
        <topology evidence="1">Multi-pass membrane protein</topology>
    </subcellularLocation>
</comment>
<feature type="transmembrane region" description="Helical" evidence="9">
    <location>
        <begin position="279"/>
        <end position="297"/>
    </location>
</feature>
<evidence type="ECO:0000256" key="3">
    <source>
        <dbReference type="ARBA" id="ARBA00022448"/>
    </source>
</evidence>
<evidence type="ECO:0000259" key="10">
    <source>
        <dbReference type="Pfam" id="PF00999"/>
    </source>
</evidence>